<dbReference type="OrthoDB" id="66964at2759"/>
<dbReference type="Gramene" id="OE9A044272T2">
    <property type="protein sequence ID" value="OE9A044272C2"/>
    <property type="gene ID" value="OE9A044272"/>
</dbReference>
<feature type="compositionally biased region" description="Basic residues" evidence="1">
    <location>
        <begin position="288"/>
        <end position="298"/>
    </location>
</feature>
<protein>
    <recommendedName>
        <fullName evidence="2">J domain-containing protein</fullName>
    </recommendedName>
</protein>
<evidence type="ECO:0000313" key="4">
    <source>
        <dbReference type="Proteomes" id="UP000594638"/>
    </source>
</evidence>
<dbReference type="Pfam" id="PF00226">
    <property type="entry name" value="DnaJ"/>
    <property type="match status" value="1"/>
</dbReference>
<accession>A0A8S0T6D1</accession>
<feature type="region of interest" description="Disordered" evidence="1">
    <location>
        <begin position="288"/>
        <end position="322"/>
    </location>
</feature>
<dbReference type="Gene3D" id="1.10.287.110">
    <property type="entry name" value="DnaJ domain"/>
    <property type="match status" value="1"/>
</dbReference>
<proteinExistence type="predicted"/>
<dbReference type="Proteomes" id="UP000594638">
    <property type="component" value="Unassembled WGS sequence"/>
</dbReference>
<organism evidence="3 4">
    <name type="scientific">Olea europaea subsp. europaea</name>
    <dbReference type="NCBI Taxonomy" id="158383"/>
    <lineage>
        <taxon>Eukaryota</taxon>
        <taxon>Viridiplantae</taxon>
        <taxon>Streptophyta</taxon>
        <taxon>Embryophyta</taxon>
        <taxon>Tracheophyta</taxon>
        <taxon>Spermatophyta</taxon>
        <taxon>Magnoliopsida</taxon>
        <taxon>eudicotyledons</taxon>
        <taxon>Gunneridae</taxon>
        <taxon>Pentapetalae</taxon>
        <taxon>asterids</taxon>
        <taxon>lamiids</taxon>
        <taxon>Lamiales</taxon>
        <taxon>Oleaceae</taxon>
        <taxon>Oleeae</taxon>
        <taxon>Olea</taxon>
    </lineage>
</organism>
<feature type="compositionally biased region" description="Polar residues" evidence="1">
    <location>
        <begin position="301"/>
        <end position="310"/>
    </location>
</feature>
<dbReference type="InterPro" id="IPR036869">
    <property type="entry name" value="J_dom_sf"/>
</dbReference>
<dbReference type="Pfam" id="PF11926">
    <property type="entry name" value="DUF3444"/>
    <property type="match status" value="1"/>
</dbReference>
<evidence type="ECO:0000313" key="3">
    <source>
        <dbReference type="EMBL" id="CAA2999254.1"/>
    </source>
</evidence>
<dbReference type="SMART" id="SM00271">
    <property type="entry name" value="DnaJ"/>
    <property type="match status" value="1"/>
</dbReference>
<dbReference type="PROSITE" id="PS50076">
    <property type="entry name" value="DNAJ_2"/>
    <property type="match status" value="1"/>
</dbReference>
<dbReference type="EMBL" id="CACTIH010005625">
    <property type="protein sequence ID" value="CAA2999254.1"/>
    <property type="molecule type" value="Genomic_DNA"/>
</dbReference>
<evidence type="ECO:0000256" key="1">
    <source>
        <dbReference type="SAM" id="MobiDB-lite"/>
    </source>
</evidence>
<name>A0A8S0T6D1_OLEEU</name>
<dbReference type="InterPro" id="IPR001623">
    <property type="entry name" value="DnaJ_domain"/>
</dbReference>
<dbReference type="Pfam" id="PF23551">
    <property type="entry name" value="Zn_ribbon_20"/>
    <property type="match status" value="1"/>
</dbReference>
<dbReference type="SUPFAM" id="SSF46565">
    <property type="entry name" value="Chaperone J-domain"/>
    <property type="match status" value="1"/>
</dbReference>
<dbReference type="AlphaFoldDB" id="A0A8S0T6D1"/>
<dbReference type="InterPro" id="IPR056988">
    <property type="entry name" value="Zn_ribbon_pln"/>
</dbReference>
<feature type="compositionally biased region" description="Basic residues" evidence="1">
    <location>
        <begin position="313"/>
        <end position="322"/>
    </location>
</feature>
<dbReference type="CDD" id="cd06257">
    <property type="entry name" value="DnaJ"/>
    <property type="match status" value="1"/>
</dbReference>
<dbReference type="Gramene" id="OE9A044272T1">
    <property type="protein sequence ID" value="OE9A044272C1"/>
    <property type="gene ID" value="OE9A044272"/>
</dbReference>
<reference evidence="3 4" key="1">
    <citation type="submission" date="2019-12" db="EMBL/GenBank/DDBJ databases">
        <authorList>
            <person name="Alioto T."/>
            <person name="Alioto T."/>
            <person name="Gomez Garrido J."/>
        </authorList>
    </citation>
    <scope>NUCLEOTIDE SEQUENCE [LARGE SCALE GENOMIC DNA]</scope>
</reference>
<comment type="caution">
    <text evidence="3">The sequence shown here is derived from an EMBL/GenBank/DDBJ whole genome shotgun (WGS) entry which is preliminary data.</text>
</comment>
<keyword evidence="4" id="KW-1185">Reference proteome</keyword>
<feature type="domain" description="J" evidence="2">
    <location>
        <begin position="66"/>
        <end position="130"/>
    </location>
</feature>
<dbReference type="PANTHER" id="PTHR44137">
    <property type="entry name" value="BNAC03G44070D PROTEIN"/>
    <property type="match status" value="1"/>
</dbReference>
<dbReference type="InterPro" id="IPR024593">
    <property type="entry name" value="DUF3444"/>
</dbReference>
<dbReference type="PANTHER" id="PTHR44137:SF7">
    <property type="entry name" value="J DOMAIN-CONTAINING PROTEIN"/>
    <property type="match status" value="1"/>
</dbReference>
<gene>
    <name evidence="3" type="ORF">OLEA9_A044272</name>
</gene>
<dbReference type="PRINTS" id="PR00625">
    <property type="entry name" value="JDOMAIN"/>
</dbReference>
<sequence length="735" mass="81769">MEPDIDKALRAKGNAEKKFAEKDFVGARDYAVKAQKLCPRLEGIAQMVATYGVYIAAEKKINGEFDFYSILGLDPSVDKLKLKKQYKKMAVLLHPDKNKTVGADGAFRLVSEAWTLLSDNVKRSSYDHRRNLFTGQNVGAGVYDSYSKFSGSHKILDTFWTVCTSCHVQYEYLRKYVNKRLSCKNCRGVFIAIETGLAPVDGSFSYGSCYVPESVYGNHGCGATYIPMTTGLCAPNGVSGHHMGHRSECVSNISFQRNSFSEKSVGTLDPNGLSTSSLVFCQANRKANKTKPNGKHHVVSNACTGSNGISGSKRGRPAKKRKVDLGSICASGHEDLPRKSAAEVKTANGNGNLDPNSKLPFPSETSIKRSAVVPTAFDARQLLIDKARSEIRGKLEEIRLTSEAEVAEAKKRTHTKVDKSCEAAIISGSIGTGHRAELKRAISMSITVPDSDFHDFDKDRSEECFKPKQIWALYDEDGMPRLYCLIREVVSIRPFKIFISYLSSKSDSEFGSVNWLVSGFTKSCGNFRAFNSEIIEQVNIFSHLLSREKAGRGGCVRIYPRSGDIWAVYRNWSPDWNRKTPNEVRHRYEMVEVLDNYSEDHGVCVTPLVKLDAFKTVYQRNMNKDAVQWIPRKEMLRFSHQVPSCLLKVEGTNLPEGCWDLDPAAIPEELLLVEPEVCNNVSHGQTQKFVDALDEKCPAEFEGQAVQKFSQIKNITSSPDKWHGVVGDAFKASSE</sequence>
<evidence type="ECO:0000259" key="2">
    <source>
        <dbReference type="PROSITE" id="PS50076"/>
    </source>
</evidence>